<keyword evidence="1" id="KW-0732">Signal</keyword>
<sequence length="93" mass="10744">MWCKRQAAERLLWLSARMVRLLSVVLSSQIYHQHCVCGYTEFNKCPHCSLSPVFTCLFTVYMCPISHPSYMMCVHNVYVIELDSVINLTGLLI</sequence>
<evidence type="ECO:0000313" key="3">
    <source>
        <dbReference type="Proteomes" id="UP001152622"/>
    </source>
</evidence>
<evidence type="ECO:0000256" key="1">
    <source>
        <dbReference type="SAM" id="SignalP"/>
    </source>
</evidence>
<protein>
    <recommendedName>
        <fullName evidence="4">Secreted protein</fullName>
    </recommendedName>
</protein>
<comment type="caution">
    <text evidence="2">The sequence shown here is derived from an EMBL/GenBank/DDBJ whole genome shotgun (WGS) entry which is preliminary data.</text>
</comment>
<accession>A0A9Q1EYT2</accession>
<dbReference type="AlphaFoldDB" id="A0A9Q1EYT2"/>
<evidence type="ECO:0000313" key="2">
    <source>
        <dbReference type="EMBL" id="KAJ8347708.1"/>
    </source>
</evidence>
<evidence type="ECO:0008006" key="4">
    <source>
        <dbReference type="Google" id="ProtNLM"/>
    </source>
</evidence>
<organism evidence="2 3">
    <name type="scientific">Synaphobranchus kaupii</name>
    <name type="common">Kaup's arrowtooth eel</name>
    <dbReference type="NCBI Taxonomy" id="118154"/>
    <lineage>
        <taxon>Eukaryota</taxon>
        <taxon>Metazoa</taxon>
        <taxon>Chordata</taxon>
        <taxon>Craniata</taxon>
        <taxon>Vertebrata</taxon>
        <taxon>Euteleostomi</taxon>
        <taxon>Actinopterygii</taxon>
        <taxon>Neopterygii</taxon>
        <taxon>Teleostei</taxon>
        <taxon>Anguilliformes</taxon>
        <taxon>Synaphobranchidae</taxon>
        <taxon>Synaphobranchus</taxon>
    </lineage>
</organism>
<proteinExistence type="predicted"/>
<dbReference type="EMBL" id="JAINUF010000010">
    <property type="protein sequence ID" value="KAJ8347708.1"/>
    <property type="molecule type" value="Genomic_DNA"/>
</dbReference>
<keyword evidence="3" id="KW-1185">Reference proteome</keyword>
<gene>
    <name evidence="2" type="ORF">SKAU_G00262970</name>
</gene>
<name>A0A9Q1EYT2_SYNKA</name>
<reference evidence="2" key="1">
    <citation type="journal article" date="2023" name="Science">
        <title>Genome structures resolve the early diversification of teleost fishes.</title>
        <authorList>
            <person name="Parey E."/>
            <person name="Louis A."/>
            <person name="Montfort J."/>
            <person name="Bouchez O."/>
            <person name="Roques C."/>
            <person name="Iampietro C."/>
            <person name="Lluch J."/>
            <person name="Castinel A."/>
            <person name="Donnadieu C."/>
            <person name="Desvignes T."/>
            <person name="Floi Bucao C."/>
            <person name="Jouanno E."/>
            <person name="Wen M."/>
            <person name="Mejri S."/>
            <person name="Dirks R."/>
            <person name="Jansen H."/>
            <person name="Henkel C."/>
            <person name="Chen W.J."/>
            <person name="Zahm M."/>
            <person name="Cabau C."/>
            <person name="Klopp C."/>
            <person name="Thompson A.W."/>
            <person name="Robinson-Rechavi M."/>
            <person name="Braasch I."/>
            <person name="Lecointre G."/>
            <person name="Bobe J."/>
            <person name="Postlethwait J.H."/>
            <person name="Berthelot C."/>
            <person name="Roest Crollius H."/>
            <person name="Guiguen Y."/>
        </authorList>
    </citation>
    <scope>NUCLEOTIDE SEQUENCE</scope>
    <source>
        <strain evidence="2">WJC10195</strain>
    </source>
</reference>
<dbReference type="Proteomes" id="UP001152622">
    <property type="component" value="Chromosome 10"/>
</dbReference>
<feature type="chain" id="PRO_5040171701" description="Secreted protein" evidence="1">
    <location>
        <begin position="28"/>
        <end position="93"/>
    </location>
</feature>
<feature type="signal peptide" evidence="1">
    <location>
        <begin position="1"/>
        <end position="27"/>
    </location>
</feature>